<proteinExistence type="predicted"/>
<dbReference type="Pfam" id="PF11028">
    <property type="entry name" value="TMEM260-like"/>
    <property type="match status" value="1"/>
</dbReference>
<dbReference type="AlphaFoldDB" id="A0A5C8KAK0"/>
<feature type="transmembrane region" description="Helical" evidence="1">
    <location>
        <begin position="12"/>
        <end position="30"/>
    </location>
</feature>
<reference evidence="2 3" key="1">
    <citation type="submission" date="2019-08" db="EMBL/GenBank/DDBJ databases">
        <authorList>
            <person name="Shi S."/>
        </authorList>
    </citation>
    <scope>NUCLEOTIDE SEQUENCE [LARGE SCALE GENOMIC DNA]</scope>
    <source>
        <strain evidence="2 3">GY10130</strain>
    </source>
</reference>
<feature type="transmembrane region" description="Helical" evidence="1">
    <location>
        <begin position="278"/>
        <end position="296"/>
    </location>
</feature>
<keyword evidence="1" id="KW-0812">Transmembrane</keyword>
<gene>
    <name evidence="2" type="ORF">FVR03_06795</name>
</gene>
<dbReference type="RefSeq" id="WP_147920979.1">
    <property type="nucleotide sequence ID" value="NZ_VRTY01000018.1"/>
</dbReference>
<keyword evidence="3" id="KW-1185">Reference proteome</keyword>
<accession>A0A5C8KAK0</accession>
<organism evidence="2 3">
    <name type="scientific">Pontibacter qinzhouensis</name>
    <dbReference type="NCBI Taxonomy" id="2603253"/>
    <lineage>
        <taxon>Bacteria</taxon>
        <taxon>Pseudomonadati</taxon>
        <taxon>Bacteroidota</taxon>
        <taxon>Cytophagia</taxon>
        <taxon>Cytophagales</taxon>
        <taxon>Hymenobacteraceae</taxon>
        <taxon>Pontibacter</taxon>
    </lineage>
</organism>
<dbReference type="PANTHER" id="PTHR16214:SF3">
    <property type="entry name" value="TRANSMEMBRANE PROTEIN 260"/>
    <property type="match status" value="1"/>
</dbReference>
<feature type="transmembrane region" description="Helical" evidence="1">
    <location>
        <begin position="84"/>
        <end position="104"/>
    </location>
</feature>
<keyword evidence="1" id="KW-0472">Membrane</keyword>
<dbReference type="Proteomes" id="UP000321926">
    <property type="component" value="Unassembled WGS sequence"/>
</dbReference>
<feature type="transmembrane region" description="Helical" evidence="1">
    <location>
        <begin position="160"/>
        <end position="190"/>
    </location>
</feature>
<feature type="transmembrane region" description="Helical" evidence="1">
    <location>
        <begin position="110"/>
        <end position="127"/>
    </location>
</feature>
<feature type="transmembrane region" description="Helical" evidence="1">
    <location>
        <begin position="302"/>
        <end position="320"/>
    </location>
</feature>
<protein>
    <submittedName>
        <fullName evidence="2">DUF2723 domain-containing protein</fullName>
    </submittedName>
</protein>
<feature type="transmembrane region" description="Helical" evidence="1">
    <location>
        <begin position="202"/>
        <end position="223"/>
    </location>
</feature>
<evidence type="ECO:0000256" key="1">
    <source>
        <dbReference type="SAM" id="Phobius"/>
    </source>
</evidence>
<dbReference type="InterPro" id="IPR052724">
    <property type="entry name" value="GT117_domain-containing"/>
</dbReference>
<dbReference type="PANTHER" id="PTHR16214">
    <property type="entry name" value="TRANSMEMBRANE PROTEIN 260"/>
    <property type="match status" value="1"/>
</dbReference>
<dbReference type="OrthoDB" id="9796702at2"/>
<feature type="transmembrane region" description="Helical" evidence="1">
    <location>
        <begin position="327"/>
        <end position="346"/>
    </location>
</feature>
<feature type="transmembrane region" description="Helical" evidence="1">
    <location>
        <begin position="243"/>
        <end position="266"/>
    </location>
</feature>
<comment type="caution">
    <text evidence="2">The sequence shown here is derived from an EMBL/GenBank/DDBJ whole genome shotgun (WGS) entry which is preliminary data.</text>
</comment>
<feature type="transmembrane region" description="Helical" evidence="1">
    <location>
        <begin position="134"/>
        <end position="154"/>
    </location>
</feature>
<keyword evidence="1" id="KW-1133">Transmembrane helix</keyword>
<feature type="transmembrane region" description="Helical" evidence="1">
    <location>
        <begin position="59"/>
        <end position="77"/>
    </location>
</feature>
<evidence type="ECO:0000313" key="2">
    <source>
        <dbReference type="EMBL" id="TXK49265.1"/>
    </source>
</evidence>
<evidence type="ECO:0000313" key="3">
    <source>
        <dbReference type="Proteomes" id="UP000321926"/>
    </source>
</evidence>
<dbReference type="InterPro" id="IPR021280">
    <property type="entry name" value="TMEM260-like"/>
</dbReference>
<feature type="transmembrane region" description="Helical" evidence="1">
    <location>
        <begin position="352"/>
        <end position="370"/>
    </location>
</feature>
<dbReference type="EMBL" id="VRTY01000018">
    <property type="protein sequence ID" value="TXK49265.1"/>
    <property type="molecule type" value="Genomic_DNA"/>
</dbReference>
<name>A0A5C8KAK0_9BACT</name>
<sequence>MIKVVNRLKPYTLQIGIFLFFLTVYSLTMYPGAGGRINWGDSIKWQYLHLANGLPHSTGYPQFLMLTELFSRIIFFLDMPERITLIAVLFGALAMVMFYSVVHLLTNSRIGSTLATLCMGFTYTFWTQATEAEVYTLNIFYLLTVFYLFLKFYYTKSNKYYLLGCAVFALSFGNHLTMVTILPALVFISLKADYRKVIATRNLLFVALFILAGISQYILVYYRAHTSNPLYIESSFKPNFSEFFGYITGSGFHSQMFPFTLPVILYERFNILFQLLNLNFTILGLSLAAAGFFYYLYQKKGYVELIFLGAALVGQLVFNINYDVPDLIVFFLPIYFILGIFIGMIFASRQTLVPLVLGITLTLGIIYISFKKKDILTANTFVTLYIRPYTSMHELQKTSYPLYFHSSNYYISMYMKYDQLTNFNSSLFSLTTTGVLPDTFYIARESEITPDLQEQHNIRLAYTENAYQFLNRNIKTNHAVFISFMGAGAANMPAEFYTILKQHGSRIDHIPVTGSYSAILYNGKIVEYLNETGPSEISSKDTKYNPLPDHIRFSINSAAPAFGSVSIININGYDYSPKRRGINFVVYDTVNNQVTDIIEFDTVEGEEKKLFQATRKSNS</sequence>